<keyword evidence="4" id="KW-1185">Reference proteome</keyword>
<comment type="caution">
    <text evidence="3">The sequence shown here is derived from an EMBL/GenBank/DDBJ whole genome shotgun (WGS) entry which is preliminary data.</text>
</comment>
<dbReference type="GO" id="GO:0016747">
    <property type="term" value="F:acyltransferase activity, transferring groups other than amino-acyl groups"/>
    <property type="evidence" value="ECO:0007669"/>
    <property type="project" value="TreeGrafter"/>
</dbReference>
<feature type="compositionally biased region" description="Acidic residues" evidence="2">
    <location>
        <begin position="50"/>
        <end position="60"/>
    </location>
</feature>
<dbReference type="PANTHER" id="PTHR31642:SF160">
    <property type="entry name" value="HXXXD-TYPE ACYL-TRANSFERASE FAMILY PROTEIN"/>
    <property type="match status" value="1"/>
</dbReference>
<dbReference type="InterPro" id="IPR023213">
    <property type="entry name" value="CAT-like_dom_sf"/>
</dbReference>
<comment type="similarity">
    <text evidence="1">Belongs to the plant acyltransferase family.</text>
</comment>
<dbReference type="AlphaFoldDB" id="A0A176WMV1"/>
<evidence type="ECO:0000313" key="4">
    <source>
        <dbReference type="Proteomes" id="UP000077202"/>
    </source>
</evidence>
<dbReference type="Pfam" id="PF02458">
    <property type="entry name" value="Transferase"/>
    <property type="match status" value="1"/>
</dbReference>
<reference evidence="3" key="1">
    <citation type="submission" date="2016-03" db="EMBL/GenBank/DDBJ databases">
        <title>Mechanisms controlling the formation of the plant cell surface in tip-growing cells are functionally conserved among land plants.</title>
        <authorList>
            <person name="Honkanen S."/>
            <person name="Jones V.A."/>
            <person name="Morieri G."/>
            <person name="Champion C."/>
            <person name="Hetherington A.J."/>
            <person name="Kelly S."/>
            <person name="Saint-Marcoux D."/>
            <person name="Proust H."/>
            <person name="Prescott H."/>
            <person name="Dolan L."/>
        </authorList>
    </citation>
    <scope>NUCLEOTIDE SEQUENCE [LARGE SCALE GENOMIC DNA]</scope>
    <source>
        <tissue evidence="3">Whole gametophyte</tissue>
    </source>
</reference>
<dbReference type="Proteomes" id="UP000077202">
    <property type="component" value="Unassembled WGS sequence"/>
</dbReference>
<dbReference type="InterPro" id="IPR050317">
    <property type="entry name" value="Plant_Fungal_Acyltransferase"/>
</dbReference>
<evidence type="ECO:0000313" key="3">
    <source>
        <dbReference type="EMBL" id="OAE33576.1"/>
    </source>
</evidence>
<dbReference type="Gene3D" id="3.30.559.10">
    <property type="entry name" value="Chloramphenicol acetyltransferase-like domain"/>
    <property type="match status" value="2"/>
</dbReference>
<dbReference type="EMBL" id="LVLJ01000630">
    <property type="protein sequence ID" value="OAE33576.1"/>
    <property type="molecule type" value="Genomic_DNA"/>
</dbReference>
<evidence type="ECO:0000256" key="1">
    <source>
        <dbReference type="ARBA" id="ARBA00009861"/>
    </source>
</evidence>
<accession>A0A176WMV1</accession>
<name>A0A176WMV1_MARPO</name>
<dbReference type="PANTHER" id="PTHR31642">
    <property type="entry name" value="TRICHOTHECENE 3-O-ACETYLTRANSFERASE"/>
    <property type="match status" value="1"/>
</dbReference>
<proteinExistence type="inferred from homology"/>
<gene>
    <name evidence="3" type="ORF">AXG93_2139s1290</name>
</gene>
<feature type="region of interest" description="Disordered" evidence="2">
    <location>
        <begin position="1"/>
        <end position="90"/>
    </location>
</feature>
<organism evidence="3 4">
    <name type="scientific">Marchantia polymorpha subsp. ruderalis</name>
    <dbReference type="NCBI Taxonomy" id="1480154"/>
    <lineage>
        <taxon>Eukaryota</taxon>
        <taxon>Viridiplantae</taxon>
        <taxon>Streptophyta</taxon>
        <taxon>Embryophyta</taxon>
        <taxon>Marchantiophyta</taxon>
        <taxon>Marchantiopsida</taxon>
        <taxon>Marchantiidae</taxon>
        <taxon>Marchantiales</taxon>
        <taxon>Marchantiaceae</taxon>
        <taxon>Marchantia</taxon>
    </lineage>
</organism>
<evidence type="ECO:0000256" key="2">
    <source>
        <dbReference type="SAM" id="MobiDB-lite"/>
    </source>
</evidence>
<sequence length="589" mass="65113">MGRAIRSALLAHNESLVREKPLGEGPTGQGKHAAGHTMGQMFSKRTDSGVESDSEEDEEFHEAIDRDLPVAPTPRPRDIFSTPPSTPMPKEMVTIGEDEELQEQEEQGQNIIALTPHPVEEEHKATDPQTPRAKVRPLSKTIVRPETPTQEHWLKLSNLDRVVNPTFSSVIHFYTNVIDADNSFMDVVAFLKTTLAKTLVDFYPLAGRLTLREDGVVDLLCDDQGAIFIEAVVDAELKDWGGAQPNYLLSGLEIAKVGSGPIYVPDQLTPMPVTVIQVTMFRCGTIAIGTNWHHTVADGFSGTHFMRSWAEVALNKPISLRPDHNRGMLTPRNPLNPSLVYGYSTKSLEDICPEAAKASTTEPARLGTFHLDKEKVKELKDIANLYPPPFTPRPYTSTESVSAHLWIQMTKARASANAYTAESARDTVTKFFMFVDGRKRLRLPAGFFGNVVCSACAVAKEADIINGGVHYAASLIRTATRNINDEYFRSLIDWVEDKGMSSSKSEHVNSLGHDVAATFWTFFPLYEIEFGWGRPTFAARNSPPRPLIDGIAMMPSADGAGNMVALLNLHADRMSKLQRQISFATVFHS</sequence>
<protein>
    <submittedName>
        <fullName evidence="3">Uncharacterized protein</fullName>
    </submittedName>
</protein>